<evidence type="ECO:0000259" key="4">
    <source>
        <dbReference type="SMART" id="SM01017"/>
    </source>
</evidence>
<dbReference type="PANTHER" id="PTHR11188:SF176">
    <property type="entry name" value="ARRESTIN DOMAIN-CONTAINING PROTEIN 1"/>
    <property type="match status" value="1"/>
</dbReference>
<dbReference type="PANTHER" id="PTHR11188">
    <property type="entry name" value="ARRESTIN DOMAIN CONTAINING PROTEIN"/>
    <property type="match status" value="1"/>
</dbReference>
<dbReference type="EMBL" id="GDQN01007641">
    <property type="protein sequence ID" value="JAT83413.1"/>
    <property type="molecule type" value="Transcribed_RNA"/>
</dbReference>
<dbReference type="InterPro" id="IPR050357">
    <property type="entry name" value="Arrestin_domain-protein"/>
</dbReference>
<dbReference type="InterPro" id="IPR014752">
    <property type="entry name" value="Arrestin-like_C"/>
</dbReference>
<dbReference type="Gene3D" id="2.60.40.640">
    <property type="match status" value="2"/>
</dbReference>
<feature type="region of interest" description="Disordered" evidence="3">
    <location>
        <begin position="413"/>
        <end position="441"/>
    </location>
</feature>
<evidence type="ECO:0000256" key="2">
    <source>
        <dbReference type="ARBA" id="ARBA00022606"/>
    </source>
</evidence>
<dbReference type="SMART" id="SM01017">
    <property type="entry name" value="Arrestin_C"/>
    <property type="match status" value="1"/>
</dbReference>
<organism evidence="5">
    <name type="scientific">Pectinophora gossypiella</name>
    <name type="common">Cotton pink bollworm</name>
    <name type="synonym">Depressaria gossypiella</name>
    <dbReference type="NCBI Taxonomy" id="13191"/>
    <lineage>
        <taxon>Eukaryota</taxon>
        <taxon>Metazoa</taxon>
        <taxon>Ecdysozoa</taxon>
        <taxon>Arthropoda</taxon>
        <taxon>Hexapoda</taxon>
        <taxon>Insecta</taxon>
        <taxon>Pterygota</taxon>
        <taxon>Neoptera</taxon>
        <taxon>Endopterygota</taxon>
        <taxon>Lepidoptera</taxon>
        <taxon>Glossata</taxon>
        <taxon>Ditrysia</taxon>
        <taxon>Gelechioidea</taxon>
        <taxon>Gelechiidae</taxon>
        <taxon>Apatetrinae</taxon>
        <taxon>Pectinophora</taxon>
    </lineage>
</organism>
<dbReference type="GO" id="GO:0015031">
    <property type="term" value="P:protein transport"/>
    <property type="evidence" value="ECO:0007669"/>
    <property type="project" value="TreeGrafter"/>
</dbReference>
<feature type="domain" description="Arrestin C-terminal-like" evidence="4">
    <location>
        <begin position="179"/>
        <end position="311"/>
    </location>
</feature>
<sequence>MDLVGFKNARLIFDEPRAIFYAGQMISGHIECVLNEPTNYAAIYVTYYGEGRVYWTETEVNESYGNRRSVEVEYKAKEEYFNATQCISVGNGPVSLSPGTHKIPFQYLIPETAPSSFRGERGEISYTIRVYMDNNAGVDRIQIEKAFEVVAPLDLNKLGGDVKQPINMEFEECYGGCCGPYPLNIVVNLPASGFCPGQIIPITVVARNETQVEIKKIIFQLTKKECYHSLEPPSDFVPPEEVLETVKTGPILSNTKRELTYELVVPAMIAPNLDNCSIIDVGYFLKVMIRMSGCYDDLEEEEEICLGLVPLSSLIGDEPYIHPMQSDLPRAPLSSLGSIPVHTETVQNMSYPPMESSTTAYPNSAPYPTSCPYSPNSQIQTGQSGGEQIPLGTLRSNNIGFVIPPCAPNQPNYNSPYPGNISNNQVNPTYPGIVSNNQGNP</sequence>
<evidence type="ECO:0000313" key="5">
    <source>
        <dbReference type="EMBL" id="JAT83413.1"/>
    </source>
</evidence>
<proteinExistence type="inferred from homology"/>
<reference evidence="5" key="1">
    <citation type="submission" date="2015-09" db="EMBL/GenBank/DDBJ databases">
        <title>De novo assembly of Pectinophora gossypiella (Pink Bollworm) gut transcriptome.</title>
        <authorList>
            <person name="Tassone E.E."/>
        </authorList>
    </citation>
    <scope>NUCLEOTIDE SEQUENCE</scope>
</reference>
<comment type="similarity">
    <text evidence="1">Belongs to the arrestin family.</text>
</comment>
<name>A0A1E1W8W4_PECGO</name>
<dbReference type="GO" id="GO:0005737">
    <property type="term" value="C:cytoplasm"/>
    <property type="evidence" value="ECO:0007669"/>
    <property type="project" value="TreeGrafter"/>
</dbReference>
<keyword evidence="2" id="KW-0716">Sensory transduction</keyword>
<dbReference type="AlphaFoldDB" id="A0A1E1W8W4"/>
<dbReference type="Pfam" id="PF02752">
    <property type="entry name" value="Arrestin_C"/>
    <property type="match status" value="1"/>
</dbReference>
<dbReference type="OrthoDB" id="2333384at2759"/>
<gene>
    <name evidence="5" type="ORF">g.6317</name>
</gene>
<accession>A0A1E1W8W4</accession>
<evidence type="ECO:0000256" key="1">
    <source>
        <dbReference type="ARBA" id="ARBA00005298"/>
    </source>
</evidence>
<dbReference type="InterPro" id="IPR014756">
    <property type="entry name" value="Ig_E-set"/>
</dbReference>
<evidence type="ECO:0000256" key="3">
    <source>
        <dbReference type="SAM" id="MobiDB-lite"/>
    </source>
</evidence>
<dbReference type="InterPro" id="IPR011022">
    <property type="entry name" value="Arrestin_C-like"/>
</dbReference>
<dbReference type="InterPro" id="IPR011021">
    <property type="entry name" value="Arrestin-like_N"/>
</dbReference>
<dbReference type="SUPFAM" id="SSF81296">
    <property type="entry name" value="E set domains"/>
    <property type="match status" value="2"/>
</dbReference>
<dbReference type="Pfam" id="PF00339">
    <property type="entry name" value="Arrestin_N"/>
    <property type="match status" value="1"/>
</dbReference>
<feature type="non-terminal residue" evidence="5">
    <location>
        <position position="441"/>
    </location>
</feature>
<protein>
    <recommendedName>
        <fullName evidence="4">Arrestin C-terminal-like domain-containing protein</fullName>
    </recommendedName>
</protein>